<evidence type="ECO:0000256" key="1">
    <source>
        <dbReference type="SAM" id="MobiDB-lite"/>
    </source>
</evidence>
<feature type="compositionally biased region" description="Basic residues" evidence="1">
    <location>
        <begin position="214"/>
        <end position="226"/>
    </location>
</feature>
<dbReference type="OMA" id="DAPRNSH"/>
<feature type="compositionally biased region" description="Low complexity" evidence="1">
    <location>
        <begin position="301"/>
        <end position="310"/>
    </location>
</feature>
<evidence type="ECO:0000313" key="3">
    <source>
        <dbReference type="Proteomes" id="UP000001876"/>
    </source>
</evidence>
<proteinExistence type="predicted"/>
<sequence length="310" mass="33474">MASAGIALAENARGARGGLTGRDSKTGQFFLLLEPPGAERAIWPNERRDLRRAREVTRSRASHARRPRPDALEGRAVVVRLSIARRTRDRSRRDSDVVDAKTRRGARDRGGREDFRVTTAAEGRRRAGRDARWRGATDRGARGAASDVHRVRAARDDAVRDAPRRDALSNPPRGDAMDGRARVRVVPDDGVRDRRLATALRGGGGRGREDDRRVGRRGRAAPRARPRGGGAPPARAHGGRAQGGARGGRARDASTPRAVGWDRRLDDAGATRARRRGAATARVAVRGEQHEAEAAAEDEQAQASEAAEAG</sequence>
<gene>
    <name evidence="2" type="ORF">MICPUCDRAFT_69121</name>
</gene>
<reference evidence="2 3" key="1">
    <citation type="journal article" date="2009" name="Science">
        <title>Green evolution and dynamic adaptations revealed by genomes of the marine picoeukaryotes Micromonas.</title>
        <authorList>
            <person name="Worden A.Z."/>
            <person name="Lee J.H."/>
            <person name="Mock T."/>
            <person name="Rouze P."/>
            <person name="Simmons M.P."/>
            <person name="Aerts A.L."/>
            <person name="Allen A.E."/>
            <person name="Cuvelier M.L."/>
            <person name="Derelle E."/>
            <person name="Everett M.V."/>
            <person name="Foulon E."/>
            <person name="Grimwood J."/>
            <person name="Gundlach H."/>
            <person name="Henrissat B."/>
            <person name="Napoli C."/>
            <person name="McDonald S.M."/>
            <person name="Parker M.S."/>
            <person name="Rombauts S."/>
            <person name="Salamov A."/>
            <person name="Von Dassow P."/>
            <person name="Badger J.H."/>
            <person name="Coutinho P.M."/>
            <person name="Demir E."/>
            <person name="Dubchak I."/>
            <person name="Gentemann C."/>
            <person name="Eikrem W."/>
            <person name="Gready J.E."/>
            <person name="John U."/>
            <person name="Lanier W."/>
            <person name="Lindquist E.A."/>
            <person name="Lucas S."/>
            <person name="Mayer K.F."/>
            <person name="Moreau H."/>
            <person name="Not F."/>
            <person name="Otillar R."/>
            <person name="Panaud O."/>
            <person name="Pangilinan J."/>
            <person name="Paulsen I."/>
            <person name="Piegu B."/>
            <person name="Poliakov A."/>
            <person name="Robbens S."/>
            <person name="Schmutz J."/>
            <person name="Toulza E."/>
            <person name="Wyss T."/>
            <person name="Zelensky A."/>
            <person name="Zhou K."/>
            <person name="Armbrust E.V."/>
            <person name="Bhattacharya D."/>
            <person name="Goodenough U.W."/>
            <person name="Van de Peer Y."/>
            <person name="Grigoriev I.V."/>
        </authorList>
    </citation>
    <scope>NUCLEOTIDE SEQUENCE [LARGE SCALE GENOMIC DNA]</scope>
    <source>
        <strain evidence="2 3">CCMP1545</strain>
    </source>
</reference>
<protein>
    <submittedName>
        <fullName evidence="2">Predicted protein</fullName>
    </submittedName>
</protein>
<feature type="compositionally biased region" description="Basic and acidic residues" evidence="1">
    <location>
        <begin position="175"/>
        <end position="196"/>
    </location>
</feature>
<organism evidence="3">
    <name type="scientific">Micromonas pusilla (strain CCMP1545)</name>
    <name type="common">Picoplanktonic green alga</name>
    <dbReference type="NCBI Taxonomy" id="564608"/>
    <lineage>
        <taxon>Eukaryota</taxon>
        <taxon>Viridiplantae</taxon>
        <taxon>Chlorophyta</taxon>
        <taxon>Mamiellophyceae</taxon>
        <taxon>Mamiellales</taxon>
        <taxon>Mamiellaceae</taxon>
        <taxon>Micromonas</taxon>
    </lineage>
</organism>
<name>C1MXK8_MICPC</name>
<feature type="compositionally biased region" description="Basic and acidic residues" evidence="1">
    <location>
        <begin position="249"/>
        <end position="269"/>
    </location>
</feature>
<dbReference type="EMBL" id="GG663742">
    <property type="protein sequence ID" value="EEH55183.1"/>
    <property type="molecule type" value="Genomic_DNA"/>
</dbReference>
<feature type="compositionally biased region" description="Basic and acidic residues" evidence="1">
    <location>
        <begin position="91"/>
        <end position="167"/>
    </location>
</feature>
<keyword evidence="3" id="KW-1185">Reference proteome</keyword>
<dbReference type="Proteomes" id="UP000001876">
    <property type="component" value="Unassembled WGS sequence"/>
</dbReference>
<dbReference type="GeneID" id="9686147"/>
<accession>C1MXK8</accession>
<dbReference type="KEGG" id="mpp:MICPUCDRAFT_69121"/>
<evidence type="ECO:0000313" key="2">
    <source>
        <dbReference type="EMBL" id="EEH55183.1"/>
    </source>
</evidence>
<dbReference type="AlphaFoldDB" id="C1MXK8"/>
<dbReference type="RefSeq" id="XP_003060414.1">
    <property type="nucleotide sequence ID" value="XM_003060368.1"/>
</dbReference>
<feature type="region of interest" description="Disordered" evidence="1">
    <location>
        <begin position="88"/>
        <end position="310"/>
    </location>
</feature>